<dbReference type="InterPro" id="IPR034660">
    <property type="entry name" value="DinB/YfiT-like"/>
</dbReference>
<dbReference type="Pfam" id="PF11716">
    <property type="entry name" value="MDMPI_N"/>
    <property type="match status" value="1"/>
</dbReference>
<dbReference type="GO" id="GO:0046872">
    <property type="term" value="F:metal ion binding"/>
    <property type="evidence" value="ECO:0007669"/>
    <property type="project" value="InterPro"/>
</dbReference>
<dbReference type="InterPro" id="IPR017517">
    <property type="entry name" value="Maleyloyr_isom"/>
</dbReference>
<dbReference type="NCBIfam" id="TIGR03083">
    <property type="entry name" value="maleylpyruvate isomerase family mycothiol-dependent enzyme"/>
    <property type="match status" value="1"/>
</dbReference>
<evidence type="ECO:0000313" key="2">
    <source>
        <dbReference type="EMBL" id="TQF65360.1"/>
    </source>
</evidence>
<dbReference type="Gene3D" id="1.20.120.450">
    <property type="entry name" value="dinb family like domain"/>
    <property type="match status" value="1"/>
</dbReference>
<gene>
    <name evidence="2" type="ORF">FK531_21910</name>
</gene>
<reference evidence="2 3" key="1">
    <citation type="submission" date="2019-06" db="EMBL/GenBank/DDBJ databases">
        <title>Rhodococcus spaelei sp. nov., isolated from a cave.</title>
        <authorList>
            <person name="Lee S.D."/>
        </authorList>
    </citation>
    <scope>NUCLEOTIDE SEQUENCE [LARGE SCALE GENOMIC DNA]</scope>
    <source>
        <strain evidence="2 3">C9-5</strain>
    </source>
</reference>
<evidence type="ECO:0000259" key="1">
    <source>
        <dbReference type="Pfam" id="PF11716"/>
    </source>
</evidence>
<dbReference type="AlphaFoldDB" id="A0A541AZ64"/>
<dbReference type="Proteomes" id="UP000316256">
    <property type="component" value="Unassembled WGS sequence"/>
</dbReference>
<feature type="domain" description="Mycothiol-dependent maleylpyruvate isomerase metal-binding" evidence="1">
    <location>
        <begin position="12"/>
        <end position="132"/>
    </location>
</feature>
<accession>A0A541AZ64</accession>
<protein>
    <submittedName>
        <fullName evidence="2">TIGR03086 family protein</fullName>
    </submittedName>
</protein>
<name>A0A541AZ64_9NOCA</name>
<dbReference type="InterPro" id="IPR017520">
    <property type="entry name" value="CHP03086"/>
</dbReference>
<dbReference type="OrthoDB" id="5185819at2"/>
<dbReference type="SUPFAM" id="SSF109854">
    <property type="entry name" value="DinB/YfiT-like putative metalloenzymes"/>
    <property type="match status" value="1"/>
</dbReference>
<comment type="caution">
    <text evidence="2">The sequence shown here is derived from an EMBL/GenBank/DDBJ whole genome shotgun (WGS) entry which is preliminary data.</text>
</comment>
<organism evidence="2 3">
    <name type="scientific">Rhodococcus spelaei</name>
    <dbReference type="NCBI Taxonomy" id="2546320"/>
    <lineage>
        <taxon>Bacteria</taxon>
        <taxon>Bacillati</taxon>
        <taxon>Actinomycetota</taxon>
        <taxon>Actinomycetes</taxon>
        <taxon>Mycobacteriales</taxon>
        <taxon>Nocardiaceae</taxon>
        <taxon>Rhodococcus</taxon>
    </lineage>
</organism>
<evidence type="ECO:0000313" key="3">
    <source>
        <dbReference type="Proteomes" id="UP000316256"/>
    </source>
</evidence>
<sequence>MRTITELDKLAVQAGVDVVRQIAEADLLRPTPCEGWNLRDLLDHMTVQHNGFAAAARGSGGDLAVWRTGTDRVDPIGDYTAAADAVIAAFAPDDILERAFTLPEISPTGSFPGSVAIGFHLVDYVVHGWDVAATLGLAYEPAPEVTAAAMRVAELVPNGPERLVTGAAFAPALTTPDAEAPLHRVLRLLGRSPDWTA</sequence>
<keyword evidence="3" id="KW-1185">Reference proteome</keyword>
<proteinExistence type="predicted"/>
<dbReference type="RefSeq" id="WP_142103302.1">
    <property type="nucleotide sequence ID" value="NZ_VIGH01000013.1"/>
</dbReference>
<dbReference type="InterPro" id="IPR024344">
    <property type="entry name" value="MDMPI_metal-binding"/>
</dbReference>
<dbReference type="NCBIfam" id="TIGR03086">
    <property type="entry name" value="TIGR03086 family metal-binding protein"/>
    <property type="match status" value="1"/>
</dbReference>
<dbReference type="EMBL" id="VIGH01000013">
    <property type="protein sequence ID" value="TQF65360.1"/>
    <property type="molecule type" value="Genomic_DNA"/>
</dbReference>